<sequence>MVEGQVITAGQQGLDRLPGRGDDAAGIEMEGAGVSIAGHLNQSLPVLIVRGISDRADGTKGTTDRRGTRETAARHAAAFAFALVGDLDGGADETR</sequence>
<dbReference type="EMBL" id="BSTK01000011">
    <property type="protein sequence ID" value="GLY88777.1"/>
    <property type="molecule type" value="Genomic_DNA"/>
</dbReference>
<evidence type="ECO:0000259" key="2">
    <source>
        <dbReference type="Pfam" id="PF01048"/>
    </source>
</evidence>
<name>A0A9W6W3C9_9ACTN</name>
<dbReference type="GO" id="GO:0008782">
    <property type="term" value="F:adenosylhomocysteine nucleosidase activity"/>
    <property type="evidence" value="ECO:0007669"/>
    <property type="project" value="TreeGrafter"/>
</dbReference>
<dbReference type="InterPro" id="IPR035994">
    <property type="entry name" value="Nucleoside_phosphorylase_sf"/>
</dbReference>
<dbReference type="GO" id="GO:0019284">
    <property type="term" value="P:L-methionine salvage from S-adenosylmethionine"/>
    <property type="evidence" value="ECO:0007669"/>
    <property type="project" value="TreeGrafter"/>
</dbReference>
<dbReference type="SUPFAM" id="SSF53167">
    <property type="entry name" value="Purine and uridine phosphorylases"/>
    <property type="match status" value="1"/>
</dbReference>
<organism evidence="3 4">
    <name type="scientific">Actinoallomurus iriomotensis</name>
    <dbReference type="NCBI Taxonomy" id="478107"/>
    <lineage>
        <taxon>Bacteria</taxon>
        <taxon>Bacillati</taxon>
        <taxon>Actinomycetota</taxon>
        <taxon>Actinomycetes</taxon>
        <taxon>Streptosporangiales</taxon>
        <taxon>Thermomonosporaceae</taxon>
        <taxon>Actinoallomurus</taxon>
    </lineage>
</organism>
<dbReference type="Gene3D" id="3.40.50.1580">
    <property type="entry name" value="Nucleoside phosphorylase domain"/>
    <property type="match status" value="1"/>
</dbReference>
<reference evidence="3" key="1">
    <citation type="submission" date="2023-03" db="EMBL/GenBank/DDBJ databases">
        <title>Actinoallomurus iriomotensis NBRC 103684.</title>
        <authorList>
            <person name="Ichikawa N."/>
            <person name="Sato H."/>
            <person name="Tonouchi N."/>
        </authorList>
    </citation>
    <scope>NUCLEOTIDE SEQUENCE</scope>
    <source>
        <strain evidence="3">NBRC 103684</strain>
    </source>
</reference>
<accession>A0A9W6W3C9</accession>
<dbReference type="GO" id="GO:0008930">
    <property type="term" value="F:methylthioadenosine nucleosidase activity"/>
    <property type="evidence" value="ECO:0007669"/>
    <property type="project" value="TreeGrafter"/>
</dbReference>
<gene>
    <name evidence="3" type="ORF">Airi02_067060</name>
</gene>
<dbReference type="GO" id="GO:0005829">
    <property type="term" value="C:cytosol"/>
    <property type="evidence" value="ECO:0007669"/>
    <property type="project" value="TreeGrafter"/>
</dbReference>
<feature type="domain" description="Nucleoside phosphorylase" evidence="2">
    <location>
        <begin position="24"/>
        <end position="83"/>
    </location>
</feature>
<dbReference type="Pfam" id="PF01048">
    <property type="entry name" value="PNP_UDP_1"/>
    <property type="match status" value="1"/>
</dbReference>
<dbReference type="PANTHER" id="PTHR46832:SF1">
    <property type="entry name" value="5'-METHYLTHIOADENOSINE_S-ADENOSYLHOMOCYSTEINE NUCLEOSIDASE"/>
    <property type="match status" value="1"/>
</dbReference>
<feature type="region of interest" description="Disordered" evidence="1">
    <location>
        <begin position="1"/>
        <end position="25"/>
    </location>
</feature>
<protein>
    <recommendedName>
        <fullName evidence="2">Nucleoside phosphorylase domain-containing protein</fullName>
    </recommendedName>
</protein>
<evidence type="ECO:0000256" key="1">
    <source>
        <dbReference type="SAM" id="MobiDB-lite"/>
    </source>
</evidence>
<keyword evidence="4" id="KW-1185">Reference proteome</keyword>
<dbReference type="GO" id="GO:0009116">
    <property type="term" value="P:nucleoside metabolic process"/>
    <property type="evidence" value="ECO:0007669"/>
    <property type="project" value="InterPro"/>
</dbReference>
<dbReference type="PANTHER" id="PTHR46832">
    <property type="entry name" value="5'-METHYLTHIOADENOSINE/S-ADENOSYLHOMOCYSTEINE NUCLEOSIDASE"/>
    <property type="match status" value="1"/>
</dbReference>
<dbReference type="InterPro" id="IPR000845">
    <property type="entry name" value="Nucleoside_phosphorylase_d"/>
</dbReference>
<proteinExistence type="predicted"/>
<comment type="caution">
    <text evidence="3">The sequence shown here is derived from an EMBL/GenBank/DDBJ whole genome shotgun (WGS) entry which is preliminary data.</text>
</comment>
<dbReference type="AlphaFoldDB" id="A0A9W6W3C9"/>
<dbReference type="Proteomes" id="UP001165074">
    <property type="component" value="Unassembled WGS sequence"/>
</dbReference>
<dbReference type="RefSeq" id="WP_285578625.1">
    <property type="nucleotide sequence ID" value="NZ_BSTK01000011.1"/>
</dbReference>
<evidence type="ECO:0000313" key="4">
    <source>
        <dbReference type="Proteomes" id="UP001165074"/>
    </source>
</evidence>
<evidence type="ECO:0000313" key="3">
    <source>
        <dbReference type="EMBL" id="GLY88777.1"/>
    </source>
</evidence>